<dbReference type="Pfam" id="PF14435">
    <property type="entry name" value="SUKH-4"/>
    <property type="match status" value="1"/>
</dbReference>
<accession>A0A7W0DQM1</accession>
<reference evidence="1 2" key="1">
    <citation type="submission" date="2020-07" db="EMBL/GenBank/DDBJ databases">
        <title>Streptomyces isolated from Indian soil.</title>
        <authorList>
            <person name="Mandal S."/>
            <person name="Maiti P.K."/>
        </authorList>
    </citation>
    <scope>NUCLEOTIDE SEQUENCE [LARGE SCALE GENOMIC DNA]</scope>
    <source>
        <strain evidence="1 2">PSKA28</strain>
    </source>
</reference>
<dbReference type="EMBL" id="JACEHE010000019">
    <property type="protein sequence ID" value="MBA2949462.1"/>
    <property type="molecule type" value="Genomic_DNA"/>
</dbReference>
<protein>
    <submittedName>
        <fullName evidence="1">SUKH-4 family immunity protein</fullName>
    </submittedName>
</protein>
<proteinExistence type="predicted"/>
<dbReference type="AlphaFoldDB" id="A0A7W0DQM1"/>
<dbReference type="InterPro" id="IPR025851">
    <property type="entry name" value="SUKH-4"/>
</dbReference>
<dbReference type="Proteomes" id="UP000545761">
    <property type="component" value="Unassembled WGS sequence"/>
</dbReference>
<sequence>MSKTVTTDVSRGSRGAGGELRQLRGVFGAGEGDGIPLLWKIGPLVRPPVRIGGPGADLALDLPARLLDEEFGHGAVMRFEDFDFPRALTHEPTRRFLRDVGLPEDGFVLQLDTDVPLPTLAEYYADDGLGAPVRPRAWRHTPACPAEDALPERASELIRLGGLIDDADLVVDGATGEILIWSAPEATLRAVDADISTLAFALWLIHRERAADVAPAQRFPADVAPA</sequence>
<comment type="caution">
    <text evidence="1">The sequence shown here is derived from an EMBL/GenBank/DDBJ whole genome shotgun (WGS) entry which is preliminary data.</text>
</comment>
<organism evidence="1 2">
    <name type="scientific">Streptomyces himalayensis subsp. himalayensis</name>
    <dbReference type="NCBI Taxonomy" id="2756131"/>
    <lineage>
        <taxon>Bacteria</taxon>
        <taxon>Bacillati</taxon>
        <taxon>Actinomycetota</taxon>
        <taxon>Actinomycetes</taxon>
        <taxon>Kitasatosporales</taxon>
        <taxon>Streptomycetaceae</taxon>
        <taxon>Streptomyces</taxon>
        <taxon>Streptomyces himalayensis</taxon>
    </lineage>
</organism>
<evidence type="ECO:0000313" key="1">
    <source>
        <dbReference type="EMBL" id="MBA2949462.1"/>
    </source>
</evidence>
<dbReference type="RefSeq" id="WP_181660397.1">
    <property type="nucleotide sequence ID" value="NZ_JACEHE010000019.1"/>
</dbReference>
<name>A0A7W0DQM1_9ACTN</name>
<gene>
    <name evidence="1" type="ORF">H1D24_27460</name>
</gene>
<evidence type="ECO:0000313" key="2">
    <source>
        <dbReference type="Proteomes" id="UP000545761"/>
    </source>
</evidence>